<dbReference type="RefSeq" id="WP_139231855.1">
    <property type="nucleotide sequence ID" value="NZ_FOKJ01000132.1"/>
</dbReference>
<dbReference type="AlphaFoldDB" id="A0A1I4FVJ6"/>
<reference evidence="3 5" key="1">
    <citation type="submission" date="2016-10" db="EMBL/GenBank/DDBJ databases">
        <authorList>
            <person name="de Groot N.N."/>
        </authorList>
    </citation>
    <scope>NUCLEOTIDE SEQUENCE [LARGE SCALE GENOMIC DNA]</scope>
    <source>
        <strain evidence="3 5">DSM 381</strain>
    </source>
</reference>
<sequence>MSQILINSCSSSGFTNRLKLCLYGAGYSRHAISVGTGIPEQVLADYANGSTQPILPDIEKIARFIQVNPAWLAFRIGEKKLPSEAELSAPYLTDASLSPEQLEDKYRQAGKNEHPLFNKTTWAFSIGEDDTVLEYWAWVAFRIGRALGQRPSH</sequence>
<evidence type="ECO:0000313" key="4">
    <source>
        <dbReference type="Proteomes" id="UP000198861"/>
    </source>
</evidence>
<organism evidence="3 5">
    <name type="scientific">Azotobacter beijerinckii</name>
    <dbReference type="NCBI Taxonomy" id="170623"/>
    <lineage>
        <taxon>Bacteria</taxon>
        <taxon>Pseudomonadati</taxon>
        <taxon>Pseudomonadota</taxon>
        <taxon>Gammaproteobacteria</taxon>
        <taxon>Pseudomonadales</taxon>
        <taxon>Pseudomonadaceae</taxon>
        <taxon>Azotobacter</taxon>
    </lineage>
</organism>
<evidence type="ECO:0000313" key="3">
    <source>
        <dbReference type="EMBL" id="SFL21220.1"/>
    </source>
</evidence>
<feature type="domain" description="HTH cro/C1-type" evidence="1">
    <location>
        <begin position="36"/>
        <end position="72"/>
    </location>
</feature>
<accession>A0A1I4FVJ6</accession>
<dbReference type="SUPFAM" id="SSF47413">
    <property type="entry name" value="lambda repressor-like DNA-binding domains"/>
    <property type="match status" value="1"/>
</dbReference>
<proteinExistence type="predicted"/>
<dbReference type="EMBL" id="FOSX01000074">
    <property type="protein sequence ID" value="SFL21220.1"/>
    <property type="molecule type" value="Genomic_DNA"/>
</dbReference>
<dbReference type="PROSITE" id="PS50943">
    <property type="entry name" value="HTH_CROC1"/>
    <property type="match status" value="1"/>
</dbReference>
<dbReference type="InterPro" id="IPR010982">
    <property type="entry name" value="Lambda_DNA-bd_dom_sf"/>
</dbReference>
<keyword evidence="4" id="KW-1185">Reference proteome</keyword>
<gene>
    <name evidence="2" type="ORF">SAMN04244571_04448</name>
    <name evidence="3" type="ORF">SAMN04244574_03545</name>
</gene>
<dbReference type="CDD" id="cd00093">
    <property type="entry name" value="HTH_XRE"/>
    <property type="match status" value="1"/>
</dbReference>
<protein>
    <submittedName>
        <fullName evidence="3">Helix-turn-helix</fullName>
    </submittedName>
</protein>
<name>A0A1I4FVJ6_9GAMM</name>
<dbReference type="Proteomes" id="UP000198861">
    <property type="component" value="Unassembled WGS sequence"/>
</dbReference>
<reference evidence="2 4" key="2">
    <citation type="submission" date="2016-10" db="EMBL/GenBank/DDBJ databases">
        <authorList>
            <person name="Varghese N."/>
            <person name="Submissions S."/>
        </authorList>
    </citation>
    <scope>NUCLEOTIDE SEQUENCE [LARGE SCALE GENOMIC DNA]</scope>
    <source>
        <strain evidence="2 4">DSM 282</strain>
    </source>
</reference>
<dbReference type="SMART" id="SM00530">
    <property type="entry name" value="HTH_XRE"/>
    <property type="match status" value="1"/>
</dbReference>
<evidence type="ECO:0000313" key="5">
    <source>
        <dbReference type="Proteomes" id="UP000199579"/>
    </source>
</evidence>
<dbReference type="Gene3D" id="1.10.260.40">
    <property type="entry name" value="lambda repressor-like DNA-binding domains"/>
    <property type="match status" value="1"/>
</dbReference>
<dbReference type="InterPro" id="IPR001387">
    <property type="entry name" value="Cro/C1-type_HTH"/>
</dbReference>
<dbReference type="GO" id="GO:0003677">
    <property type="term" value="F:DNA binding"/>
    <property type="evidence" value="ECO:0007669"/>
    <property type="project" value="InterPro"/>
</dbReference>
<dbReference type="Proteomes" id="UP000199579">
    <property type="component" value="Unassembled WGS sequence"/>
</dbReference>
<evidence type="ECO:0000313" key="2">
    <source>
        <dbReference type="EMBL" id="SFB62776.1"/>
    </source>
</evidence>
<dbReference type="EMBL" id="FOKJ01000132">
    <property type="protein sequence ID" value="SFB62776.1"/>
    <property type="molecule type" value="Genomic_DNA"/>
</dbReference>
<evidence type="ECO:0000259" key="1">
    <source>
        <dbReference type="PROSITE" id="PS50943"/>
    </source>
</evidence>